<dbReference type="Gene3D" id="2.60.120.260">
    <property type="entry name" value="Galactose-binding domain-like"/>
    <property type="match status" value="1"/>
</dbReference>
<evidence type="ECO:0000259" key="3">
    <source>
        <dbReference type="Pfam" id="PF03537"/>
    </source>
</evidence>
<accession>A0ABV6B489</accession>
<feature type="domain" description="Glycoside-hydrolase family GH114 TIM-barrel" evidence="3">
    <location>
        <begin position="245"/>
        <end position="474"/>
    </location>
</feature>
<dbReference type="RefSeq" id="WP_380015567.1">
    <property type="nucleotide sequence ID" value="NZ_JBHLYR010000063.1"/>
</dbReference>
<feature type="chain" id="PRO_5045061318" evidence="2">
    <location>
        <begin position="26"/>
        <end position="487"/>
    </location>
</feature>
<dbReference type="InterPro" id="IPR013785">
    <property type="entry name" value="Aldolase_TIM"/>
</dbReference>
<evidence type="ECO:0000313" key="5">
    <source>
        <dbReference type="Proteomes" id="UP001589733"/>
    </source>
</evidence>
<dbReference type="InterPro" id="IPR017853">
    <property type="entry name" value="GH"/>
</dbReference>
<dbReference type="Gene3D" id="3.20.20.70">
    <property type="entry name" value="Aldolase class I"/>
    <property type="match status" value="1"/>
</dbReference>
<dbReference type="Pfam" id="PF03537">
    <property type="entry name" value="Glyco_hydro_114"/>
    <property type="match status" value="1"/>
</dbReference>
<gene>
    <name evidence="4" type="ORF">ACFFLM_21555</name>
</gene>
<protein>
    <submittedName>
        <fullName evidence="4">Endo alpha-1,4 polygalactosaminidase</fullName>
    </submittedName>
</protein>
<dbReference type="PANTHER" id="PTHR35273">
    <property type="entry name" value="ALPHA-1,4 POLYGALACTOSAMINIDASE, PUTATIVE (AFU_ORTHOLOGUE AFUA_3G07890)-RELATED"/>
    <property type="match status" value="1"/>
</dbReference>
<evidence type="ECO:0000256" key="1">
    <source>
        <dbReference type="SAM" id="MobiDB-lite"/>
    </source>
</evidence>
<dbReference type="EMBL" id="JBHLYR010000063">
    <property type="protein sequence ID" value="MFB9994548.1"/>
    <property type="molecule type" value="Genomic_DNA"/>
</dbReference>
<dbReference type="Proteomes" id="UP001589733">
    <property type="component" value="Unassembled WGS sequence"/>
</dbReference>
<keyword evidence="2" id="KW-0732">Signal</keyword>
<sequence>MKFMNLLTDRRAPLMLLATASLLSACGTSVPSSADLTVPASGTTFEAEQASLERAAELSGEQLQPLTVVQPGTLRDAEIIADPAASGGQAVGLYSTGSSVRFTVPAATKAGSYLIRVKALAETYQGNPVVSLRRGGQEVARVEVSSATYTTFTFGKFNIAPGDRLSVVFLNGERTWQRGTLIDELLIDPVTTATTPVAPAPAPVAPAPAPVAPAPAPAPAPTPAPAPAPAPTTGIKLPPAGVVSWDWQIGAGGDSNIVAPAGVKLMDVDGFDTSAAKVAQMNAQGIYTVCYLDVGSYEPGRPDSDQYPSYLKIQQDADWPEEYFLDVNDVFKSNSVLAVILKNRFKMCKDKGFAAIEPDNMQNDENVSGGRISTQQQIDFNGWVADQAHALGLAIFQKNGPDKILLRDRTGKMMVEKFDGILNEVCQQYNECTPLNEYVKRGKLALNVEYTQAVNCTLAKSLGINSIRKDKYLSGGKSSSYKREVCN</sequence>
<feature type="compositionally biased region" description="Pro residues" evidence="1">
    <location>
        <begin position="207"/>
        <end position="230"/>
    </location>
</feature>
<dbReference type="InterPro" id="IPR004352">
    <property type="entry name" value="GH114_TIM-barrel"/>
</dbReference>
<dbReference type="SUPFAM" id="SSF51445">
    <property type="entry name" value="(Trans)glycosidases"/>
    <property type="match status" value="1"/>
</dbReference>
<feature type="region of interest" description="Disordered" evidence="1">
    <location>
        <begin position="207"/>
        <end position="231"/>
    </location>
</feature>
<reference evidence="4 5" key="1">
    <citation type="submission" date="2024-09" db="EMBL/GenBank/DDBJ databases">
        <authorList>
            <person name="Sun Q."/>
            <person name="Mori K."/>
        </authorList>
    </citation>
    <scope>NUCLEOTIDE SEQUENCE [LARGE SCALE GENOMIC DNA]</scope>
    <source>
        <strain evidence="4 5">JCM 13503</strain>
    </source>
</reference>
<keyword evidence="5" id="KW-1185">Reference proteome</keyword>
<comment type="caution">
    <text evidence="4">The sequence shown here is derived from an EMBL/GenBank/DDBJ whole genome shotgun (WGS) entry which is preliminary data.</text>
</comment>
<evidence type="ECO:0000313" key="4">
    <source>
        <dbReference type="EMBL" id="MFB9994548.1"/>
    </source>
</evidence>
<evidence type="ECO:0000256" key="2">
    <source>
        <dbReference type="SAM" id="SignalP"/>
    </source>
</evidence>
<dbReference type="PROSITE" id="PS51257">
    <property type="entry name" value="PROKAR_LIPOPROTEIN"/>
    <property type="match status" value="1"/>
</dbReference>
<organism evidence="4 5">
    <name type="scientific">Deinococcus oregonensis</name>
    <dbReference type="NCBI Taxonomy" id="1805970"/>
    <lineage>
        <taxon>Bacteria</taxon>
        <taxon>Thermotogati</taxon>
        <taxon>Deinococcota</taxon>
        <taxon>Deinococci</taxon>
        <taxon>Deinococcales</taxon>
        <taxon>Deinococcaceae</taxon>
        <taxon>Deinococcus</taxon>
    </lineage>
</organism>
<feature type="signal peptide" evidence="2">
    <location>
        <begin position="1"/>
        <end position="25"/>
    </location>
</feature>
<name>A0ABV6B489_9DEIO</name>
<dbReference type="PANTHER" id="PTHR35273:SF2">
    <property type="entry name" value="ALPHA-GALACTOSIDASE"/>
    <property type="match status" value="1"/>
</dbReference>
<proteinExistence type="predicted"/>